<feature type="region of interest" description="Disordered" evidence="1">
    <location>
        <begin position="292"/>
        <end position="325"/>
    </location>
</feature>
<feature type="compositionally biased region" description="Polar residues" evidence="1">
    <location>
        <begin position="1148"/>
        <end position="1172"/>
    </location>
</feature>
<feature type="compositionally biased region" description="Low complexity" evidence="1">
    <location>
        <begin position="1396"/>
        <end position="1410"/>
    </location>
</feature>
<accession>A0A8H5THB2</accession>
<dbReference type="OrthoDB" id="4207369at2759"/>
<protein>
    <submittedName>
        <fullName evidence="2">Uncharacterized protein</fullName>
    </submittedName>
</protein>
<feature type="compositionally biased region" description="Low complexity" evidence="1">
    <location>
        <begin position="1210"/>
        <end position="1232"/>
    </location>
</feature>
<feature type="compositionally biased region" description="Polar residues" evidence="1">
    <location>
        <begin position="1268"/>
        <end position="1280"/>
    </location>
</feature>
<feature type="compositionally biased region" description="Basic residues" evidence="1">
    <location>
        <begin position="1319"/>
        <end position="1330"/>
    </location>
</feature>
<evidence type="ECO:0000313" key="3">
    <source>
        <dbReference type="Proteomes" id="UP000567885"/>
    </source>
</evidence>
<feature type="region of interest" description="Disordered" evidence="1">
    <location>
        <begin position="737"/>
        <end position="759"/>
    </location>
</feature>
<feature type="region of interest" description="Disordered" evidence="1">
    <location>
        <begin position="482"/>
        <end position="504"/>
    </location>
</feature>
<proteinExistence type="predicted"/>
<feature type="region of interest" description="Disordered" evidence="1">
    <location>
        <begin position="243"/>
        <end position="267"/>
    </location>
</feature>
<feature type="region of interest" description="Disordered" evidence="1">
    <location>
        <begin position="341"/>
        <end position="462"/>
    </location>
</feature>
<sequence>MAAADVPKWGFGQEPIKMSMEFNLATPCSHTRQPAWERVSTQSHPATGKTMKIMKRVGLPTERRAVPKPSAVFLPPVVPSRTREDIGLDQLSARKARRGDSFVPAFGETDVCGKPDSRAQCYSSELQAKVNVANNFLATASGPTFQDIKAARRGIRQISPRKRPADISDNIDTPVHMARVGGNKLTIFHSLRPIISRALQSGKHEIDLATASVAEFAHFMRRLRRNPRKYIAAAGVPDLSAIQDESEPESPTVVRQPKIKAESRSPQKRIARLAQPFKKGANRLADGFVQLMPGPIHKADPSPHKSTAAPSSPVPSSPLMHSTSPMLPIIKPARIDSSPVFESAGTAEENEFSESHALDSSPTRPGRTFCVPSEFDSSSVDENTQCPPETPTKPTSPVNYSRPVAPTPSQWNRAEPSTPFTPKPQSAGPTTPSQTSSPIGLASLYLPSTPKLPQSTYDSPSRVGSFEFGKASPFQGDISWMNSSVQTSEPKRIKSVNQGRRRQSEPLFRKYLDSQARRRSSSPQKVRYQDEDTFRDVISIASLFDSIVTTPAKTATSTPSVDETTVVVETAINETISSDTNAGNVDDSSNDEVFTLIEPAAIEEATELPNIEPADTTADAPGVDIRATQTASNELATQTPADEEVPSTIEHEATNEVSNLPEPDSTDVHMDLTTLESSVNETAVACTGAVETASTEPTEVLTIEAGIEDTPINDNIVMELEPEVTQDVSNLPKSESTTVAIDSAPTESLADETAPTETTQASAIETGVEGTAIDDNVVMELEYEATESHANETETTEVLAIETGVQETPNDDNIIMQLEPKATNDVFDLANSTDPAAAESTIDSNSITAIHPSPIEALAHTQADEDMTEDINDVSEALTVIVRTPTENDMDDIAPAPENKNREPIPVEQAVVEIDMRENPDIFGIHVSSPPAPIRNLSRMAGDACSGLAKVVVTEENGRLFVRFKLSAQYAHIFPASQGFDDSQLALSPSAISHSPRISFDSNRIQAQPEISSPAKVDDTSIAARRSPINEMTKTPNISAFARSPSNESQFRTPELPASNSTIMFGSPAGGLSPAFEYSTPNPRSIESLLRTPDASGFGNANQGLNDEFKTPELPPSDNTLMFASAKPMSTKRTPRRQSAMTPLKQALSNTVGTQRPITPQVPTTFNHNTPKFATPIDDAADRTLPMSWSDVQDSPNDEPLEQAIEAPGTQPTTTDPAPAQEAQAAPTADQTSQDFDSPDREFVRNFIKRSRLASNTTDAGSPAALTTRRQPLSVRSPNRISPLKPKRKHQEDVDDNVQSPLKKVKVEDDSQTDTQKPAPKKGRRTKNSRQKSELEIDMNDLPTTTAATPTATTDDKQANELGAVTPATRRSSRLRVQDSASGAPKSSLPTPTPIKLNRAGAGRNGGANLKKARTEDQELDRKTRSNTKKNMGDAEFPPEVLVRLAGQGEEDSDVGQESEGSAGGRRVGWKTPLAKFQGESPKKGRAAPKGKATQGQTGISKPKSTGKSTPKAKQATKVAEDLGMVANGTPAKPQRVTRSRARSGV</sequence>
<comment type="caution">
    <text evidence="2">The sequence shown here is derived from an EMBL/GenBank/DDBJ whole genome shotgun (WGS) entry which is preliminary data.</text>
</comment>
<keyword evidence="3" id="KW-1185">Reference proteome</keyword>
<gene>
    <name evidence="2" type="ORF">FHETE_4909</name>
</gene>
<feature type="compositionally biased region" description="Polar residues" evidence="1">
    <location>
        <begin position="418"/>
        <end position="438"/>
    </location>
</feature>
<feature type="compositionally biased region" description="Basic residues" evidence="1">
    <location>
        <begin position="1536"/>
        <end position="1546"/>
    </location>
</feature>
<feature type="compositionally biased region" description="Low complexity" evidence="1">
    <location>
        <begin position="1490"/>
        <end position="1514"/>
    </location>
</feature>
<organism evidence="2 3">
    <name type="scientific">Fusarium heterosporum</name>
    <dbReference type="NCBI Taxonomy" id="42747"/>
    <lineage>
        <taxon>Eukaryota</taxon>
        <taxon>Fungi</taxon>
        <taxon>Dikarya</taxon>
        <taxon>Ascomycota</taxon>
        <taxon>Pezizomycotina</taxon>
        <taxon>Sordariomycetes</taxon>
        <taxon>Hypocreomycetidae</taxon>
        <taxon>Hypocreales</taxon>
        <taxon>Nectriaceae</taxon>
        <taxon>Fusarium</taxon>
        <taxon>Fusarium heterosporum species complex</taxon>
    </lineage>
</organism>
<reference evidence="2 3" key="1">
    <citation type="submission" date="2020-05" db="EMBL/GenBank/DDBJ databases">
        <title>Identification and distribution of gene clusters putatively required for synthesis of sphingolipid metabolism inhibitors in phylogenetically diverse species of the filamentous fungus Fusarium.</title>
        <authorList>
            <person name="Kim H.-S."/>
            <person name="Busman M."/>
            <person name="Brown D.W."/>
            <person name="Divon H."/>
            <person name="Uhlig S."/>
            <person name="Proctor R.H."/>
        </authorList>
    </citation>
    <scope>NUCLEOTIDE SEQUENCE [LARGE SCALE GENOMIC DNA]</scope>
    <source>
        <strain evidence="2 3">NRRL 20693</strain>
    </source>
</reference>
<dbReference type="EMBL" id="JAAGWQ010000082">
    <property type="protein sequence ID" value="KAF5669523.1"/>
    <property type="molecule type" value="Genomic_DNA"/>
</dbReference>
<feature type="compositionally biased region" description="Basic and acidic residues" evidence="1">
    <location>
        <begin position="1413"/>
        <end position="1424"/>
    </location>
</feature>
<dbReference type="Proteomes" id="UP000567885">
    <property type="component" value="Unassembled WGS sequence"/>
</dbReference>
<name>A0A8H5THB2_FUSHE</name>
<feature type="compositionally biased region" description="Polar residues" evidence="1">
    <location>
        <begin position="375"/>
        <end position="399"/>
    </location>
</feature>
<evidence type="ECO:0000313" key="2">
    <source>
        <dbReference type="EMBL" id="KAF5669523.1"/>
    </source>
</evidence>
<feature type="region of interest" description="Disordered" evidence="1">
    <location>
        <begin position="1097"/>
        <end position="1116"/>
    </location>
</feature>
<feature type="compositionally biased region" description="Low complexity" evidence="1">
    <location>
        <begin position="1343"/>
        <end position="1353"/>
    </location>
</feature>
<feature type="region of interest" description="Disordered" evidence="1">
    <location>
        <begin position="1148"/>
        <end position="1546"/>
    </location>
</feature>
<evidence type="ECO:0000256" key="1">
    <source>
        <dbReference type="SAM" id="MobiDB-lite"/>
    </source>
</evidence>